<accession>A0AB33XSR0</accession>
<dbReference type="AlphaFoldDB" id="A0AB33XSR0"/>
<dbReference type="Proteomes" id="UP000009352">
    <property type="component" value="Unassembled WGS sequence"/>
</dbReference>
<dbReference type="Gene3D" id="1.10.10.2910">
    <property type="match status" value="1"/>
</dbReference>
<evidence type="ECO:0000313" key="2">
    <source>
        <dbReference type="Proteomes" id="UP000009352"/>
    </source>
</evidence>
<evidence type="ECO:0000313" key="1">
    <source>
        <dbReference type="EMBL" id="EKS49934.1"/>
    </source>
</evidence>
<dbReference type="EMBL" id="AMQX01000011">
    <property type="protein sequence ID" value="EKS49934.1"/>
    <property type="molecule type" value="Genomic_DNA"/>
</dbReference>
<sequence>MKLPKSVLIDDVEYTVSTASSDELQKEALSPDNIIGACNCNNQTIKVSDSINEGNVKVTLLHEIIHAILSERGLNDQCEDEMLVDNMAHALRMLAKQNPELIKEVLS</sequence>
<comment type="caution">
    <text evidence="1">The sequence shown here is derived from an EMBL/GenBank/DDBJ whole genome shotgun (WGS) entry which is preliminary data.</text>
</comment>
<dbReference type="RefSeq" id="WP_005716178.1">
    <property type="nucleotide sequence ID" value="NZ_AMQX01000011.1"/>
</dbReference>
<gene>
    <name evidence="1" type="ORF">LRHMDP3_2045</name>
</gene>
<protein>
    <recommendedName>
        <fullName evidence="3">IrrE N-terminal-like domain-containing protein</fullName>
    </recommendedName>
</protein>
<organism evidence="1 2">
    <name type="scientific">Lacticaseibacillus rhamnosus LRHMDP3</name>
    <dbReference type="NCBI Taxonomy" id="1203259"/>
    <lineage>
        <taxon>Bacteria</taxon>
        <taxon>Bacillati</taxon>
        <taxon>Bacillota</taxon>
        <taxon>Bacilli</taxon>
        <taxon>Lactobacillales</taxon>
        <taxon>Lactobacillaceae</taxon>
        <taxon>Lacticaseibacillus</taxon>
    </lineage>
</organism>
<reference evidence="1 2" key="1">
    <citation type="journal article" date="2013" name="Genome Announc.">
        <title>Draft Genome Sequence of Staphylococcus simulans UMC-CNS-990, Isolated from a Case of Chronic Bovine Mastitis.</title>
        <authorList>
            <person name="Calcutt M.J."/>
            <person name="Foecking M.F."/>
            <person name="Hsieh H.Y."/>
            <person name="Perry J."/>
            <person name="Stewart G.C."/>
            <person name="Middleton J.R."/>
        </authorList>
    </citation>
    <scope>NUCLEOTIDE SEQUENCE [LARGE SCALE GENOMIC DNA]</scope>
    <source>
        <strain evidence="1 2">LRHMDP3</strain>
    </source>
</reference>
<proteinExistence type="predicted"/>
<name>A0AB33XSR0_LACRH</name>
<evidence type="ECO:0008006" key="3">
    <source>
        <dbReference type="Google" id="ProtNLM"/>
    </source>
</evidence>